<proteinExistence type="inferred from homology"/>
<dbReference type="Pfam" id="PF13246">
    <property type="entry name" value="Cation_ATPase"/>
    <property type="match status" value="1"/>
</dbReference>
<evidence type="ECO:0000259" key="21">
    <source>
        <dbReference type="SMART" id="SM00831"/>
    </source>
</evidence>
<dbReference type="FunFam" id="2.70.150.10:FF:000008">
    <property type="entry name" value="Calcium-transporting ATPase"/>
    <property type="match status" value="1"/>
</dbReference>
<dbReference type="GO" id="GO:0005524">
    <property type="term" value="F:ATP binding"/>
    <property type="evidence" value="ECO:0007669"/>
    <property type="project" value="UniProtKB-KW"/>
</dbReference>
<dbReference type="SUPFAM" id="SSF81660">
    <property type="entry name" value="Metal cation-transporting ATPase, ATP-binding domain N"/>
    <property type="match status" value="1"/>
</dbReference>
<keyword evidence="12" id="KW-1278">Translocase</keyword>
<dbReference type="PROSITE" id="PS00154">
    <property type="entry name" value="ATPASE_E1_E2"/>
    <property type="match status" value="1"/>
</dbReference>
<comment type="similarity">
    <text evidence="3 20">Belongs to the cation transport ATPase (P-type) (TC 3.A.3) family. Type IIA subfamily.</text>
</comment>
<evidence type="ECO:0000256" key="11">
    <source>
        <dbReference type="ARBA" id="ARBA00022842"/>
    </source>
</evidence>
<evidence type="ECO:0000256" key="2">
    <source>
        <dbReference type="ARBA" id="ARBA00004205"/>
    </source>
</evidence>
<dbReference type="GO" id="GO:0006874">
    <property type="term" value="P:intracellular calcium ion homeostasis"/>
    <property type="evidence" value="ECO:0007669"/>
    <property type="project" value="UniProtKB-ARBA"/>
</dbReference>
<dbReference type="NCBIfam" id="TIGR01522">
    <property type="entry name" value="ATPase-IIA2_Ca"/>
    <property type="match status" value="1"/>
</dbReference>
<keyword evidence="10 20" id="KW-0067">ATP-binding</keyword>
<comment type="caution">
    <text evidence="20">Lacks conserved residue(s) required for the propagation of feature annotation.</text>
</comment>
<reference evidence="22" key="1">
    <citation type="submission" date="2022-02" db="EMBL/GenBank/DDBJ databases">
        <title>Atlantic sturgeon de novo genome assembly.</title>
        <authorList>
            <person name="Stock M."/>
            <person name="Klopp C."/>
            <person name="Guiguen Y."/>
            <person name="Cabau C."/>
            <person name="Parinello H."/>
            <person name="Santidrian Yebra-Pimentel E."/>
            <person name="Kuhl H."/>
            <person name="Dirks R.P."/>
            <person name="Guessner J."/>
            <person name="Wuertz S."/>
            <person name="Du K."/>
            <person name="Schartl M."/>
        </authorList>
    </citation>
    <scope>NUCLEOTIDE SEQUENCE</scope>
    <source>
        <strain evidence="22">STURGEONOMICS-FGT-2020</strain>
        <tissue evidence="22">Whole blood</tissue>
    </source>
</reference>
<dbReference type="SFLD" id="SFLDF00027">
    <property type="entry name" value="p-type_atpase"/>
    <property type="match status" value="1"/>
</dbReference>
<dbReference type="CDD" id="cd02085">
    <property type="entry name" value="P-type_ATPase_SPCA"/>
    <property type="match status" value="1"/>
</dbReference>
<dbReference type="PANTHER" id="PTHR42861">
    <property type="entry name" value="CALCIUM-TRANSPORTING ATPASE"/>
    <property type="match status" value="1"/>
</dbReference>
<evidence type="ECO:0000256" key="14">
    <source>
        <dbReference type="ARBA" id="ARBA00023034"/>
    </source>
</evidence>
<dbReference type="Pfam" id="PF00122">
    <property type="entry name" value="E1-E2_ATPase"/>
    <property type="match status" value="1"/>
</dbReference>
<evidence type="ECO:0000256" key="12">
    <source>
        <dbReference type="ARBA" id="ARBA00022967"/>
    </source>
</evidence>
<dbReference type="InterPro" id="IPR023298">
    <property type="entry name" value="ATPase_P-typ_TM_dom_sf"/>
</dbReference>
<keyword evidence="4 20" id="KW-0813">Transport</keyword>
<feature type="transmembrane region" description="Helical" evidence="20">
    <location>
        <begin position="823"/>
        <end position="840"/>
    </location>
</feature>
<dbReference type="Gene3D" id="3.40.50.1000">
    <property type="entry name" value="HAD superfamily/HAD-like"/>
    <property type="match status" value="1"/>
</dbReference>
<keyword evidence="14" id="KW-0333">Golgi apparatus</keyword>
<organism evidence="22 23">
    <name type="scientific">Acipenser oxyrinchus oxyrinchus</name>
    <dbReference type="NCBI Taxonomy" id="40147"/>
    <lineage>
        <taxon>Eukaryota</taxon>
        <taxon>Metazoa</taxon>
        <taxon>Chordata</taxon>
        <taxon>Craniata</taxon>
        <taxon>Vertebrata</taxon>
        <taxon>Euteleostomi</taxon>
        <taxon>Actinopterygii</taxon>
        <taxon>Chondrostei</taxon>
        <taxon>Acipenseriformes</taxon>
        <taxon>Acipenseridae</taxon>
        <taxon>Acipenser</taxon>
    </lineage>
</organism>
<dbReference type="Pfam" id="PF00690">
    <property type="entry name" value="Cation_ATPase_N"/>
    <property type="match status" value="1"/>
</dbReference>
<comment type="caution">
    <text evidence="22">The sequence shown here is derived from an EMBL/GenBank/DDBJ whole genome shotgun (WGS) entry which is preliminary data.</text>
</comment>
<dbReference type="SUPFAM" id="SSF81653">
    <property type="entry name" value="Calcium ATPase, transduction domain A"/>
    <property type="match status" value="1"/>
</dbReference>
<feature type="transmembrane region" description="Helical" evidence="20">
    <location>
        <begin position="860"/>
        <end position="877"/>
    </location>
</feature>
<dbReference type="InterPro" id="IPR008250">
    <property type="entry name" value="ATPase_P-typ_transduc_dom_A_sf"/>
</dbReference>
<dbReference type="GO" id="GO:0032580">
    <property type="term" value="C:Golgi cisterna membrane"/>
    <property type="evidence" value="ECO:0007669"/>
    <property type="project" value="UniProtKB-SubCell"/>
</dbReference>
<dbReference type="Gene3D" id="2.70.150.10">
    <property type="entry name" value="Calcium-transporting ATPase, cytoplasmic transduction domain A"/>
    <property type="match status" value="1"/>
</dbReference>
<evidence type="ECO:0000256" key="9">
    <source>
        <dbReference type="ARBA" id="ARBA00022837"/>
    </source>
</evidence>
<dbReference type="FunFam" id="3.40.50.1000:FF:000017">
    <property type="entry name" value="Calcium-transporting ATPase"/>
    <property type="match status" value="1"/>
</dbReference>
<dbReference type="GO" id="GO:0005388">
    <property type="term" value="F:P-type calcium transporter activity"/>
    <property type="evidence" value="ECO:0007669"/>
    <property type="project" value="UniProtKB-EC"/>
</dbReference>
<dbReference type="InterPro" id="IPR004014">
    <property type="entry name" value="ATPase_P-typ_cation-transptr_N"/>
</dbReference>
<evidence type="ECO:0000256" key="8">
    <source>
        <dbReference type="ARBA" id="ARBA00022741"/>
    </source>
</evidence>
<dbReference type="EC" id="7.2.2.10" evidence="20"/>
<keyword evidence="9 20" id="KW-0106">Calcium</keyword>
<evidence type="ECO:0000256" key="3">
    <source>
        <dbReference type="ARBA" id="ARBA00005675"/>
    </source>
</evidence>
<dbReference type="Gene3D" id="3.40.1110.10">
    <property type="entry name" value="Calcium-transporting ATPase, cytoplasmic domain N"/>
    <property type="match status" value="1"/>
</dbReference>
<dbReference type="Proteomes" id="UP001230051">
    <property type="component" value="Unassembled WGS sequence"/>
</dbReference>
<dbReference type="PRINTS" id="PR00119">
    <property type="entry name" value="CATATPASE"/>
</dbReference>
<evidence type="ECO:0000256" key="4">
    <source>
        <dbReference type="ARBA" id="ARBA00022448"/>
    </source>
</evidence>
<dbReference type="InterPro" id="IPR006068">
    <property type="entry name" value="ATPase_P-typ_cation-transptr_C"/>
</dbReference>
<dbReference type="InterPro" id="IPR023214">
    <property type="entry name" value="HAD_sf"/>
</dbReference>
<keyword evidence="13 20" id="KW-1133">Transmembrane helix</keyword>
<dbReference type="InterPro" id="IPR018303">
    <property type="entry name" value="ATPase_P-typ_P_site"/>
</dbReference>
<dbReference type="NCBIfam" id="TIGR01494">
    <property type="entry name" value="ATPase_P-type"/>
    <property type="match status" value="2"/>
</dbReference>
<keyword evidence="16 20" id="KW-0472">Membrane</keyword>
<keyword evidence="23" id="KW-1185">Reference proteome</keyword>
<evidence type="ECO:0000256" key="17">
    <source>
        <dbReference type="ARBA" id="ARBA00024380"/>
    </source>
</evidence>
<comment type="catalytic activity">
    <reaction evidence="19">
        <text>Mn(2+)(in) + ATP + H2O = Mn(2+)(out) + ADP + phosphate + H(+)</text>
        <dbReference type="Rhea" id="RHEA:66820"/>
        <dbReference type="ChEBI" id="CHEBI:15377"/>
        <dbReference type="ChEBI" id="CHEBI:15378"/>
        <dbReference type="ChEBI" id="CHEBI:29035"/>
        <dbReference type="ChEBI" id="CHEBI:30616"/>
        <dbReference type="ChEBI" id="CHEBI:43474"/>
        <dbReference type="ChEBI" id="CHEBI:456216"/>
    </reaction>
    <physiologicalReaction direction="left-to-right" evidence="19">
        <dbReference type="Rhea" id="RHEA:66821"/>
    </physiologicalReaction>
</comment>
<feature type="transmembrane region" description="Helical" evidence="20">
    <location>
        <begin position="119"/>
        <end position="135"/>
    </location>
</feature>
<evidence type="ECO:0000313" key="23">
    <source>
        <dbReference type="Proteomes" id="UP001230051"/>
    </source>
</evidence>
<keyword evidence="8 20" id="KW-0547">Nucleotide-binding</keyword>
<dbReference type="EMBL" id="JAGXEW010000004">
    <property type="protein sequence ID" value="KAK1172365.1"/>
    <property type="molecule type" value="Genomic_DNA"/>
</dbReference>
<accession>A0AAD8GDF2</accession>
<dbReference type="SUPFAM" id="SSF56784">
    <property type="entry name" value="HAD-like"/>
    <property type="match status" value="1"/>
</dbReference>
<dbReference type="GO" id="GO:0046872">
    <property type="term" value="F:metal ion binding"/>
    <property type="evidence" value="ECO:0007669"/>
    <property type="project" value="UniProtKB-KW"/>
</dbReference>
<gene>
    <name evidence="22" type="primary">ATP2C1</name>
    <name evidence="22" type="ORF">AOXY_G4930</name>
</gene>
<protein>
    <recommendedName>
        <fullName evidence="20">Calcium-transporting ATPase</fullName>
        <ecNumber evidence="20">7.2.2.10</ecNumber>
    </recommendedName>
</protein>
<comment type="subcellular location">
    <subcellularLocation>
        <location evidence="2">Golgi apparatus</location>
        <location evidence="2">Golgi stack membrane</location>
        <topology evidence="2">Multi-pass membrane protein</topology>
    </subcellularLocation>
    <subcellularLocation>
        <location evidence="1">Golgi apparatus</location>
        <location evidence="1">trans-Golgi network membrane</location>
        <topology evidence="1">Multi-pass membrane protein</topology>
    </subcellularLocation>
    <subcellularLocation>
        <location evidence="20">Membrane</location>
        <topology evidence="20">Multi-pass membrane protein</topology>
    </subcellularLocation>
</comment>
<evidence type="ECO:0000256" key="19">
    <source>
        <dbReference type="ARBA" id="ARBA00047330"/>
    </source>
</evidence>
<keyword evidence="5 20" id="KW-0109">Calcium transport</keyword>
<keyword evidence="11" id="KW-0460">Magnesium</keyword>
<dbReference type="InterPro" id="IPR044492">
    <property type="entry name" value="P_typ_ATPase_HD_dom"/>
</dbReference>
<keyword evidence="6 20" id="KW-0812">Transmembrane</keyword>
<dbReference type="SFLD" id="SFLDS00003">
    <property type="entry name" value="Haloacid_Dehalogenase"/>
    <property type="match status" value="1"/>
</dbReference>
<evidence type="ECO:0000256" key="6">
    <source>
        <dbReference type="ARBA" id="ARBA00022692"/>
    </source>
</evidence>
<evidence type="ECO:0000256" key="13">
    <source>
        <dbReference type="ARBA" id="ARBA00022989"/>
    </source>
</evidence>
<evidence type="ECO:0000256" key="7">
    <source>
        <dbReference type="ARBA" id="ARBA00022723"/>
    </source>
</evidence>
<feature type="transmembrane region" description="Helical" evidence="20">
    <location>
        <begin position="310"/>
        <end position="339"/>
    </location>
</feature>
<dbReference type="InterPro" id="IPR059000">
    <property type="entry name" value="ATPase_P-type_domA"/>
</dbReference>
<name>A0AAD8GDF2_ACIOX</name>
<dbReference type="PRINTS" id="PR00120">
    <property type="entry name" value="HATPASE"/>
</dbReference>
<evidence type="ECO:0000313" key="22">
    <source>
        <dbReference type="EMBL" id="KAK1172365.1"/>
    </source>
</evidence>
<dbReference type="InterPro" id="IPR001757">
    <property type="entry name" value="P_typ_ATPase"/>
</dbReference>
<evidence type="ECO:0000256" key="18">
    <source>
        <dbReference type="ARBA" id="ARBA00047282"/>
    </source>
</evidence>
<feature type="transmembrane region" description="Helical" evidence="20">
    <location>
        <begin position="285"/>
        <end position="304"/>
    </location>
</feature>
<evidence type="ECO:0000256" key="20">
    <source>
        <dbReference type="RuleBase" id="RU361146"/>
    </source>
</evidence>
<dbReference type="FunFam" id="3.40.1110.10:FF:000006">
    <property type="entry name" value="Calcium-transporting ATPase"/>
    <property type="match status" value="1"/>
</dbReference>
<comment type="function">
    <text evidence="20">Catalyzes the hydrolysis of ATP coupled with the transport of calcium.</text>
</comment>
<dbReference type="SFLD" id="SFLDG00002">
    <property type="entry name" value="C1.7:_P-type_atpase_like"/>
    <property type="match status" value="1"/>
</dbReference>
<evidence type="ECO:0000256" key="1">
    <source>
        <dbReference type="ARBA" id="ARBA00004166"/>
    </source>
</evidence>
<feature type="transmembrane region" description="Helical" evidence="20">
    <location>
        <begin position="95"/>
        <end position="113"/>
    </location>
</feature>
<comment type="subunit">
    <text evidence="17">Monomer. Homodimer.</text>
</comment>
<dbReference type="FunFam" id="3.40.50.1000:FF:000001">
    <property type="entry name" value="Phospholipid-transporting ATPase IC"/>
    <property type="match status" value="1"/>
</dbReference>
<dbReference type="AlphaFoldDB" id="A0AAD8GDF2"/>
<keyword evidence="15 20" id="KW-0406">Ion transport</keyword>
<dbReference type="InterPro" id="IPR006413">
    <property type="entry name" value="P-type_ATPase_IIA_PMR1"/>
</dbReference>
<feature type="transmembrane region" description="Helical" evidence="20">
    <location>
        <begin position="791"/>
        <end position="811"/>
    </location>
</feature>
<dbReference type="GO" id="GO:0016887">
    <property type="term" value="F:ATP hydrolysis activity"/>
    <property type="evidence" value="ECO:0007669"/>
    <property type="project" value="InterPro"/>
</dbReference>
<comment type="catalytic activity">
    <reaction evidence="18">
        <text>Ca(2+)(in) + ATP + H2O = Ca(2+)(out) + ADP + phosphate + H(+)</text>
        <dbReference type="Rhea" id="RHEA:18105"/>
        <dbReference type="ChEBI" id="CHEBI:15377"/>
        <dbReference type="ChEBI" id="CHEBI:15378"/>
        <dbReference type="ChEBI" id="CHEBI:29108"/>
        <dbReference type="ChEBI" id="CHEBI:30616"/>
        <dbReference type="ChEBI" id="CHEBI:43474"/>
        <dbReference type="ChEBI" id="CHEBI:456216"/>
        <dbReference type="EC" id="7.2.2.10"/>
    </reaction>
    <physiologicalReaction direction="left-to-right" evidence="18">
        <dbReference type="Rhea" id="RHEA:18106"/>
    </physiologicalReaction>
</comment>
<evidence type="ECO:0000256" key="16">
    <source>
        <dbReference type="ARBA" id="ARBA00023136"/>
    </source>
</evidence>
<evidence type="ECO:0000256" key="5">
    <source>
        <dbReference type="ARBA" id="ARBA00022568"/>
    </source>
</evidence>
<dbReference type="Pfam" id="PF00689">
    <property type="entry name" value="Cation_ATPase_C"/>
    <property type="match status" value="1"/>
</dbReference>
<dbReference type="SUPFAM" id="SSF81665">
    <property type="entry name" value="Calcium ATPase, transmembrane domain M"/>
    <property type="match status" value="1"/>
</dbReference>
<sequence>MSRHSEPGCSGKMLNSRKLMRVEYLPCCEDEKMVPVLTSKRASELPVNEVACILQADLQYGLSHSEVSHRRVYHGWNEFDIGEEEPLWKKYISQFKNPLILLLLASAVISVLMHQIDDAVSITVAIIIVVTVAFVQEYRSEKSLEELGKLVPPECHCVREGNLEHMLAQQLVPGDTVCLSVGERVPADLRLFEAVDLSVDESSLTGETTASSKCTAPQPAATNGDITTRSNIAFMGTLVRCGKAKGIVIGTGENSEFGEVFKMMQAEEAPKTPLQKSMDLLGKQLSLYSFGIIGVIMLVGWMQGKHILDMFTIGVSLAVAAIPEGLPIVVTVTLALGVMRMVQKNAIVKKLPIVETLSCCNVICSDKTGTLTKNEMTVTHIFTSDGLHAEVTGVGYNGSGEVISDGEVIHGFSNSSICKVVEAGCICNDAIIRNNTLMGRPTEGALIALAMKMGLDGVQHEHIRRAEHPFSSEQKWMAVKCVHRTQQDKPETYFMKGAYEQVIHCCTTYNSKGVTLPLTQQQRELYQQEKTYMGSAGLRVLAFASGPEIGQLTFLGLVGIIDPPRTGVREAVATLIGSGVAIKMITGDSQETAVSIASRLGLYSKGSRSISGEEVDQMDVHQLSHVVPRTAVFYRASPRHKLKIVKSLQNIGYVVAMTGDGVNDAVALKAADIGVAMGQTGTDVCKEAADMILVDDDFRTILSAIEEGKGIYNNIKNFVRFQLSTSIAALTLISLATLMNFPNPLNAMQILWINIIMDGPPAQSLGVEPVDNDVIRKPPRNVKDSILTKNLLVKILVSSLVIVCGTLFVFWRELRDNVITPRDTTMTFTCFVFFDMFNALSSRSQTRYIFEMGLCSNKMFCYAVLGSLMGQLLVIYFPPLQRVFQTESLSMFDLLFLIGLTSSVCIVSETIKMIERMSDRKPKHETSFHEV</sequence>
<dbReference type="InterPro" id="IPR023299">
    <property type="entry name" value="ATPase_P-typ_cyto_dom_N"/>
</dbReference>
<keyword evidence="7" id="KW-0479">Metal-binding</keyword>
<dbReference type="SMART" id="SM00831">
    <property type="entry name" value="Cation_ATPase_N"/>
    <property type="match status" value="1"/>
</dbReference>
<feature type="domain" description="Cation-transporting P-type ATPase N-terminal" evidence="21">
    <location>
        <begin position="41"/>
        <end position="115"/>
    </location>
</feature>
<dbReference type="Gene3D" id="1.20.1110.10">
    <property type="entry name" value="Calcium-transporting ATPase, transmembrane domain"/>
    <property type="match status" value="1"/>
</dbReference>
<evidence type="ECO:0000256" key="15">
    <source>
        <dbReference type="ARBA" id="ARBA00023065"/>
    </source>
</evidence>
<feature type="transmembrane region" description="Helical" evidence="20">
    <location>
        <begin position="889"/>
        <end position="911"/>
    </location>
</feature>
<dbReference type="InterPro" id="IPR036412">
    <property type="entry name" value="HAD-like_sf"/>
</dbReference>
<evidence type="ECO:0000256" key="10">
    <source>
        <dbReference type="ARBA" id="ARBA00022840"/>
    </source>
</evidence>